<proteinExistence type="predicted"/>
<dbReference type="Proteomes" id="UP000697127">
    <property type="component" value="Unassembled WGS sequence"/>
</dbReference>
<evidence type="ECO:0000313" key="2">
    <source>
        <dbReference type="Proteomes" id="UP000697127"/>
    </source>
</evidence>
<dbReference type="AlphaFoldDB" id="A0A9P6WI43"/>
<protein>
    <submittedName>
        <fullName evidence="1">Uncharacterized protein</fullName>
    </submittedName>
</protein>
<name>A0A9P6WI43_9ASCO</name>
<keyword evidence="2" id="KW-1185">Reference proteome</keyword>
<feature type="non-terminal residue" evidence="1">
    <location>
        <position position="52"/>
    </location>
</feature>
<reference evidence="1" key="1">
    <citation type="submission" date="2020-11" db="EMBL/GenBank/DDBJ databases">
        <title>Kefir isolates.</title>
        <authorList>
            <person name="Marcisauskas S."/>
            <person name="Kim Y."/>
            <person name="Blasche S."/>
        </authorList>
    </citation>
    <scope>NUCLEOTIDE SEQUENCE</scope>
    <source>
        <strain evidence="1">Olga-1</strain>
    </source>
</reference>
<sequence length="52" mass="5990">SSLLSTTTKSFDELILPNSNELIPVNEPVVFDYKMDNQDDDYIKSLVHKDFI</sequence>
<gene>
    <name evidence="1" type="ORF">C6P40_005007</name>
</gene>
<evidence type="ECO:0000313" key="1">
    <source>
        <dbReference type="EMBL" id="KAG0684759.1"/>
    </source>
</evidence>
<comment type="caution">
    <text evidence="1">The sequence shown here is derived from an EMBL/GenBank/DDBJ whole genome shotgun (WGS) entry which is preliminary data.</text>
</comment>
<dbReference type="EMBL" id="PUHW01000799">
    <property type="protein sequence ID" value="KAG0684759.1"/>
    <property type="molecule type" value="Genomic_DNA"/>
</dbReference>
<organism evidence="1 2">
    <name type="scientific">Pichia californica</name>
    <dbReference type="NCBI Taxonomy" id="460514"/>
    <lineage>
        <taxon>Eukaryota</taxon>
        <taxon>Fungi</taxon>
        <taxon>Dikarya</taxon>
        <taxon>Ascomycota</taxon>
        <taxon>Saccharomycotina</taxon>
        <taxon>Pichiomycetes</taxon>
        <taxon>Pichiales</taxon>
        <taxon>Pichiaceae</taxon>
        <taxon>Pichia</taxon>
    </lineage>
</organism>
<feature type="non-terminal residue" evidence="1">
    <location>
        <position position="1"/>
    </location>
</feature>
<accession>A0A9P6WI43</accession>